<reference evidence="5 6" key="1">
    <citation type="submission" date="2017-11" db="EMBL/GenBank/DDBJ databases">
        <title>De novo assembly and phasing of dikaryotic genomes from two isolates of Puccinia coronata f. sp. avenae, the causal agent of oat crown rust.</title>
        <authorList>
            <person name="Miller M.E."/>
            <person name="Zhang Y."/>
            <person name="Omidvar V."/>
            <person name="Sperschneider J."/>
            <person name="Schwessinger B."/>
            <person name="Raley C."/>
            <person name="Palmer J.M."/>
            <person name="Garnica D."/>
            <person name="Upadhyaya N."/>
            <person name="Rathjen J."/>
            <person name="Taylor J.M."/>
            <person name="Park R.F."/>
            <person name="Dodds P.N."/>
            <person name="Hirsch C.D."/>
            <person name="Kianian S.F."/>
            <person name="Figueroa M."/>
        </authorList>
    </citation>
    <scope>NUCLEOTIDE SEQUENCE [LARGE SCALE GENOMIC DNA]</scope>
    <source>
        <strain evidence="5">12SD80</strain>
    </source>
</reference>
<dbReference type="PROSITE" id="PS50158">
    <property type="entry name" value="ZF_CCHC"/>
    <property type="match status" value="1"/>
</dbReference>
<evidence type="ECO:0000256" key="3">
    <source>
        <dbReference type="SAM" id="MobiDB-lite"/>
    </source>
</evidence>
<dbReference type="InterPro" id="IPR036875">
    <property type="entry name" value="Znf_CCHC_sf"/>
</dbReference>
<dbReference type="Gene3D" id="4.10.60.10">
    <property type="entry name" value="Zinc finger, CCHC-type"/>
    <property type="match status" value="1"/>
</dbReference>
<dbReference type="GO" id="GO:0003676">
    <property type="term" value="F:nucleic acid binding"/>
    <property type="evidence" value="ECO:0007669"/>
    <property type="project" value="InterPro"/>
</dbReference>
<dbReference type="SMART" id="SM00343">
    <property type="entry name" value="ZnF_C2HC"/>
    <property type="match status" value="1"/>
</dbReference>
<sequence>MCLLLREYERVAKSSHYKAQSAQSFPSFRSGFHSNNHAHHHRQSSMVSHIPKNNGPAPMDLDAMDVSKARCYNCNKIGHLSKDCPSPRKIKFKNDKTQSRPMLNLIDLDIPDGEKDEGKELFYIATDAEKYVSNSLNKIKCNMEKKFDESIAKLNQHLWNTIEREQQSHDLCKKIKSSLNPRAIHFVPGADRHGITRELELSCVETEKQKKQKPVDELDGSSKKLKSSEANYSHNMKGCGLERAAFCQQARFQPPTTSATAPVFASKYRKFSRARILSWPFFTLRSWDPHQMIPGVKIG</sequence>
<dbReference type="InterPro" id="IPR001878">
    <property type="entry name" value="Znf_CCHC"/>
</dbReference>
<accession>A0A2N5V9Q7</accession>
<proteinExistence type="predicted"/>
<dbReference type="EMBL" id="PGCI01000037">
    <property type="protein sequence ID" value="PLW46725.1"/>
    <property type="molecule type" value="Genomic_DNA"/>
</dbReference>
<feature type="domain" description="CCHC-type" evidence="4">
    <location>
        <begin position="70"/>
        <end position="86"/>
    </location>
</feature>
<feature type="region of interest" description="Disordered" evidence="3">
    <location>
        <begin position="31"/>
        <end position="54"/>
    </location>
</feature>
<feature type="compositionally biased region" description="Basic and acidic residues" evidence="3">
    <location>
        <begin position="210"/>
        <end position="222"/>
    </location>
</feature>
<gene>
    <name evidence="5" type="ORF">PCASD_03676</name>
</gene>
<dbReference type="GO" id="GO:0008270">
    <property type="term" value="F:zinc ion binding"/>
    <property type="evidence" value="ECO:0007669"/>
    <property type="project" value="UniProtKB-KW"/>
</dbReference>
<dbReference type="AlphaFoldDB" id="A0A2N5V9Q7"/>
<keyword evidence="2" id="KW-0862">Zinc</keyword>
<dbReference type="SUPFAM" id="SSF57756">
    <property type="entry name" value="Retrovirus zinc finger-like domains"/>
    <property type="match status" value="1"/>
</dbReference>
<evidence type="ECO:0000256" key="2">
    <source>
        <dbReference type="PROSITE-ProRule" id="PRU00047"/>
    </source>
</evidence>
<organism evidence="5 6">
    <name type="scientific">Puccinia coronata f. sp. avenae</name>
    <dbReference type="NCBI Taxonomy" id="200324"/>
    <lineage>
        <taxon>Eukaryota</taxon>
        <taxon>Fungi</taxon>
        <taxon>Dikarya</taxon>
        <taxon>Basidiomycota</taxon>
        <taxon>Pucciniomycotina</taxon>
        <taxon>Pucciniomycetes</taxon>
        <taxon>Pucciniales</taxon>
        <taxon>Pucciniaceae</taxon>
        <taxon>Puccinia</taxon>
    </lineage>
</organism>
<evidence type="ECO:0000313" key="6">
    <source>
        <dbReference type="Proteomes" id="UP000235392"/>
    </source>
</evidence>
<dbReference type="Pfam" id="PF00098">
    <property type="entry name" value="zf-CCHC"/>
    <property type="match status" value="1"/>
</dbReference>
<feature type="region of interest" description="Disordered" evidence="3">
    <location>
        <begin position="210"/>
        <end position="229"/>
    </location>
</feature>
<dbReference type="Proteomes" id="UP000235392">
    <property type="component" value="Unassembled WGS sequence"/>
</dbReference>
<dbReference type="GO" id="GO:0006397">
    <property type="term" value="P:mRNA processing"/>
    <property type="evidence" value="ECO:0007669"/>
    <property type="project" value="UniProtKB-KW"/>
</dbReference>
<keyword evidence="2" id="KW-0863">Zinc-finger</keyword>
<keyword evidence="1" id="KW-0507">mRNA processing</keyword>
<evidence type="ECO:0000256" key="1">
    <source>
        <dbReference type="ARBA" id="ARBA00022664"/>
    </source>
</evidence>
<evidence type="ECO:0000313" key="5">
    <source>
        <dbReference type="EMBL" id="PLW46725.1"/>
    </source>
</evidence>
<keyword evidence="2" id="KW-0479">Metal-binding</keyword>
<comment type="caution">
    <text evidence="5">The sequence shown here is derived from an EMBL/GenBank/DDBJ whole genome shotgun (WGS) entry which is preliminary data.</text>
</comment>
<evidence type="ECO:0000259" key="4">
    <source>
        <dbReference type="PROSITE" id="PS50158"/>
    </source>
</evidence>
<protein>
    <recommendedName>
        <fullName evidence="4">CCHC-type domain-containing protein</fullName>
    </recommendedName>
</protein>
<name>A0A2N5V9Q7_9BASI</name>